<dbReference type="AlphaFoldDB" id="A0A1I6GSP4"/>
<dbReference type="Gene3D" id="3.40.30.10">
    <property type="entry name" value="Glutaredoxin"/>
    <property type="match status" value="1"/>
</dbReference>
<accession>A0A1I6GSP4</accession>
<evidence type="ECO:0000313" key="2">
    <source>
        <dbReference type="Proteomes" id="UP000199534"/>
    </source>
</evidence>
<dbReference type="SUPFAM" id="SSF52833">
    <property type="entry name" value="Thioredoxin-like"/>
    <property type="match status" value="1"/>
</dbReference>
<protein>
    <submittedName>
        <fullName evidence="1">Bacillithiol system protein YtxJ</fullName>
    </submittedName>
</protein>
<dbReference type="NCBIfam" id="TIGR04019">
    <property type="entry name" value="B_thiol_YtxJ"/>
    <property type="match status" value="1"/>
</dbReference>
<dbReference type="OrthoDB" id="677051at2"/>
<keyword evidence="2" id="KW-1185">Reference proteome</keyword>
<dbReference type="STRING" id="400055.SAMN04490243_1686"/>
<dbReference type="EMBL" id="FOYQ01000002">
    <property type="protein sequence ID" value="SFR45293.1"/>
    <property type="molecule type" value="Genomic_DNA"/>
</dbReference>
<dbReference type="InterPro" id="IPR036249">
    <property type="entry name" value="Thioredoxin-like_sf"/>
</dbReference>
<evidence type="ECO:0000313" key="1">
    <source>
        <dbReference type="EMBL" id="SFR45293.1"/>
    </source>
</evidence>
<organism evidence="1 2">
    <name type="scientific">Robiginitalea myxolifaciens</name>
    <dbReference type="NCBI Taxonomy" id="400055"/>
    <lineage>
        <taxon>Bacteria</taxon>
        <taxon>Pseudomonadati</taxon>
        <taxon>Bacteroidota</taxon>
        <taxon>Flavobacteriia</taxon>
        <taxon>Flavobacteriales</taxon>
        <taxon>Flavobacteriaceae</taxon>
        <taxon>Robiginitalea</taxon>
    </lineage>
</organism>
<proteinExistence type="predicted"/>
<gene>
    <name evidence="1" type="ORF">SAMN04490243_1686</name>
</gene>
<dbReference type="Pfam" id="PF11009">
    <property type="entry name" value="BrxC"/>
    <property type="match status" value="1"/>
</dbReference>
<name>A0A1I6GSP4_9FLAO</name>
<dbReference type="RefSeq" id="WP_092982179.1">
    <property type="nucleotide sequence ID" value="NZ_FOYQ01000002.1"/>
</dbReference>
<dbReference type="InterPro" id="IPR022551">
    <property type="entry name" value="BrxC"/>
</dbReference>
<reference evidence="1 2" key="1">
    <citation type="submission" date="2016-10" db="EMBL/GenBank/DDBJ databases">
        <authorList>
            <person name="de Groot N.N."/>
        </authorList>
    </citation>
    <scope>NUCLEOTIDE SEQUENCE [LARGE SCALE GENOMIC DNA]</scope>
    <source>
        <strain evidence="1 2">DSM 21019</strain>
    </source>
</reference>
<dbReference type="Proteomes" id="UP000199534">
    <property type="component" value="Unassembled WGS sequence"/>
</dbReference>
<sequence>MKLGSLFKSGRGDKPVFPWKPLNQEEQLEQLLQDSADRPQVVFKHSTRCGISSMMLRRFENIWINEEGADFYYLDLISFRGLSAMIADKSGVRHESPQVLIFENGQVKAVASHSAIGELSL</sequence>